<dbReference type="Proteomes" id="UP000032142">
    <property type="component" value="Unassembled WGS sequence"/>
</dbReference>
<dbReference type="AlphaFoldDB" id="A0A0B0NB95"/>
<gene>
    <name evidence="1" type="ORF">F383_35753</name>
</gene>
<name>A0A0B0NB95_GOSAR</name>
<evidence type="ECO:0000313" key="2">
    <source>
        <dbReference type="Proteomes" id="UP000032142"/>
    </source>
</evidence>
<evidence type="ECO:0000313" key="1">
    <source>
        <dbReference type="EMBL" id="KHG08301.1"/>
    </source>
</evidence>
<protein>
    <submittedName>
        <fullName evidence="1">Uncharacterized protein</fullName>
    </submittedName>
</protein>
<accession>A0A0B0NB95</accession>
<comment type="caution">
    <text evidence="1">The sequence shown here is derived from an EMBL/GenBank/DDBJ whole genome shotgun (WGS) entry which is preliminary data.</text>
</comment>
<proteinExistence type="predicted"/>
<keyword evidence="2" id="KW-1185">Reference proteome</keyword>
<reference evidence="2" key="1">
    <citation type="submission" date="2014-09" db="EMBL/GenBank/DDBJ databases">
        <authorList>
            <person name="Mudge J."/>
            <person name="Ramaraj T."/>
            <person name="Lindquist I.E."/>
            <person name="Bharti A.K."/>
            <person name="Sundararajan A."/>
            <person name="Cameron C.T."/>
            <person name="Woodward J.E."/>
            <person name="May G.D."/>
            <person name="Brubaker C."/>
            <person name="Broadhvest J."/>
            <person name="Wilkins T.A."/>
        </authorList>
    </citation>
    <scope>NUCLEOTIDE SEQUENCE</scope>
    <source>
        <strain evidence="2">cv. AKA8401</strain>
    </source>
</reference>
<organism evidence="1 2">
    <name type="scientific">Gossypium arboreum</name>
    <name type="common">Tree cotton</name>
    <name type="synonym">Gossypium nanking</name>
    <dbReference type="NCBI Taxonomy" id="29729"/>
    <lineage>
        <taxon>Eukaryota</taxon>
        <taxon>Viridiplantae</taxon>
        <taxon>Streptophyta</taxon>
        <taxon>Embryophyta</taxon>
        <taxon>Tracheophyta</taxon>
        <taxon>Spermatophyta</taxon>
        <taxon>Magnoliopsida</taxon>
        <taxon>eudicotyledons</taxon>
        <taxon>Gunneridae</taxon>
        <taxon>Pentapetalae</taxon>
        <taxon>rosids</taxon>
        <taxon>malvids</taxon>
        <taxon>Malvales</taxon>
        <taxon>Malvaceae</taxon>
        <taxon>Malvoideae</taxon>
        <taxon>Gossypium</taxon>
    </lineage>
</organism>
<dbReference type="EMBL" id="JRRC01494700">
    <property type="protein sequence ID" value="KHG08301.1"/>
    <property type="molecule type" value="Genomic_DNA"/>
</dbReference>
<sequence>MCASKTLSGIVASICDYRPRLGRWHCMIYVIIRVSYPILNGSSGNSRL</sequence>